<evidence type="ECO:0000256" key="6">
    <source>
        <dbReference type="ARBA" id="ARBA00022884"/>
    </source>
</evidence>
<dbReference type="GO" id="GO:0003729">
    <property type="term" value="F:mRNA binding"/>
    <property type="evidence" value="ECO:0007669"/>
    <property type="project" value="InterPro"/>
</dbReference>
<comment type="similarity">
    <text evidence="1">Belongs to the HicA mRNA interferase family.</text>
</comment>
<dbReference type="InterPro" id="IPR038570">
    <property type="entry name" value="HicA_sf"/>
</dbReference>
<evidence type="ECO:0000313" key="9">
    <source>
        <dbReference type="Proteomes" id="UP000093129"/>
    </source>
</evidence>
<protein>
    <recommendedName>
        <fullName evidence="10">mRNA interferase</fullName>
    </recommendedName>
</protein>
<dbReference type="Proteomes" id="UP000093129">
    <property type="component" value="Unassembled WGS sequence"/>
</dbReference>
<dbReference type="InterPro" id="IPR012933">
    <property type="entry name" value="HicA_mRNA_interferase"/>
</dbReference>
<evidence type="ECO:0000256" key="7">
    <source>
        <dbReference type="ARBA" id="ARBA00023016"/>
    </source>
</evidence>
<reference evidence="8 9" key="1">
    <citation type="submission" date="2016-07" db="EMBL/GenBank/DDBJ databases">
        <title>Draft genome of a psychrotolerant acidophile Acidithiobacillus ferrivorans strain YL15.</title>
        <authorList>
            <person name="Peng T."/>
            <person name="Ma L."/>
            <person name="Nan M."/>
            <person name="An N."/>
            <person name="Wang M."/>
            <person name="Qiu G."/>
            <person name="Zeng W."/>
        </authorList>
    </citation>
    <scope>NUCLEOTIDE SEQUENCE [LARGE SCALE GENOMIC DNA]</scope>
    <source>
        <strain evidence="8 9">YL15</strain>
    </source>
</reference>
<organism evidence="8 9">
    <name type="scientific">Acidithiobacillus ferrivorans</name>
    <dbReference type="NCBI Taxonomy" id="160808"/>
    <lineage>
        <taxon>Bacteria</taxon>
        <taxon>Pseudomonadati</taxon>
        <taxon>Pseudomonadota</taxon>
        <taxon>Acidithiobacillia</taxon>
        <taxon>Acidithiobacillales</taxon>
        <taxon>Acidithiobacillaceae</taxon>
        <taxon>Acidithiobacillus</taxon>
    </lineage>
</organism>
<evidence type="ECO:0008006" key="10">
    <source>
        <dbReference type="Google" id="ProtNLM"/>
    </source>
</evidence>
<keyword evidence="3" id="KW-0540">Nuclease</keyword>
<gene>
    <name evidence="8" type="ORF">BBC27_00515</name>
</gene>
<dbReference type="AlphaFoldDB" id="A0A1B9C105"/>
<sequence length="60" mass="6633">MNSKQMKRWLEQQGATFQPGKGSHLKVFLNGKQSSLPMHGTAELGKGLEAAIKRRLGLIK</sequence>
<dbReference type="Pfam" id="PF07927">
    <property type="entry name" value="HicA_toxin"/>
    <property type="match status" value="1"/>
</dbReference>
<keyword evidence="2" id="KW-1277">Toxin-antitoxin system</keyword>
<evidence type="ECO:0000313" key="8">
    <source>
        <dbReference type="EMBL" id="OCB03621.1"/>
    </source>
</evidence>
<proteinExistence type="inferred from homology"/>
<accession>A0A1B9C105</accession>
<keyword evidence="6" id="KW-0694">RNA-binding</keyword>
<keyword evidence="5" id="KW-0378">Hydrolase</keyword>
<evidence type="ECO:0000256" key="2">
    <source>
        <dbReference type="ARBA" id="ARBA00022649"/>
    </source>
</evidence>
<dbReference type="GO" id="GO:0016787">
    <property type="term" value="F:hydrolase activity"/>
    <property type="evidence" value="ECO:0007669"/>
    <property type="project" value="UniProtKB-KW"/>
</dbReference>
<dbReference type="GO" id="GO:0004519">
    <property type="term" value="F:endonuclease activity"/>
    <property type="evidence" value="ECO:0007669"/>
    <property type="project" value="UniProtKB-KW"/>
</dbReference>
<comment type="caution">
    <text evidence="8">The sequence shown here is derived from an EMBL/GenBank/DDBJ whole genome shotgun (WGS) entry which is preliminary data.</text>
</comment>
<evidence type="ECO:0000256" key="1">
    <source>
        <dbReference type="ARBA" id="ARBA00006620"/>
    </source>
</evidence>
<keyword evidence="7" id="KW-0346">Stress response</keyword>
<dbReference type="EMBL" id="MASQ01000057">
    <property type="protein sequence ID" value="OCB03621.1"/>
    <property type="molecule type" value="Genomic_DNA"/>
</dbReference>
<name>A0A1B9C105_9PROT</name>
<evidence type="ECO:0000256" key="3">
    <source>
        <dbReference type="ARBA" id="ARBA00022722"/>
    </source>
</evidence>
<evidence type="ECO:0000256" key="4">
    <source>
        <dbReference type="ARBA" id="ARBA00022759"/>
    </source>
</evidence>
<dbReference type="SUPFAM" id="SSF54786">
    <property type="entry name" value="YcfA/nrd intein domain"/>
    <property type="match status" value="1"/>
</dbReference>
<keyword evidence="4" id="KW-0255">Endonuclease</keyword>
<dbReference type="Gene3D" id="3.30.920.30">
    <property type="entry name" value="Hypothetical protein"/>
    <property type="match status" value="1"/>
</dbReference>
<evidence type="ECO:0000256" key="5">
    <source>
        <dbReference type="ARBA" id="ARBA00022801"/>
    </source>
</evidence>